<feature type="chain" id="PRO_5022766198" description="DUF1559 domain-containing protein" evidence="1">
    <location>
        <begin position="29"/>
        <end position="556"/>
    </location>
</feature>
<name>A0A5C6AE96_9BACT</name>
<feature type="domain" description="DUF1559" evidence="2">
    <location>
        <begin position="346"/>
        <end position="497"/>
    </location>
</feature>
<dbReference type="RefSeq" id="WP_197526455.1">
    <property type="nucleotide sequence ID" value="NZ_SJPR01000002.1"/>
</dbReference>
<accession>A0A5C6AE96</accession>
<dbReference type="InterPro" id="IPR045584">
    <property type="entry name" value="Pilin-like"/>
</dbReference>
<protein>
    <recommendedName>
        <fullName evidence="2">DUF1559 domain-containing protein</fullName>
    </recommendedName>
</protein>
<evidence type="ECO:0000313" key="3">
    <source>
        <dbReference type="EMBL" id="TWT97929.1"/>
    </source>
</evidence>
<gene>
    <name evidence="3" type="ORF">Pla108_20830</name>
</gene>
<evidence type="ECO:0000256" key="1">
    <source>
        <dbReference type="SAM" id="SignalP"/>
    </source>
</evidence>
<dbReference type="PANTHER" id="PTHR30093">
    <property type="entry name" value="GENERAL SECRETION PATHWAY PROTEIN G"/>
    <property type="match status" value="1"/>
</dbReference>
<dbReference type="EMBL" id="SJPR01000002">
    <property type="protein sequence ID" value="TWT97929.1"/>
    <property type="molecule type" value="Genomic_DNA"/>
</dbReference>
<keyword evidence="4" id="KW-1185">Reference proteome</keyword>
<dbReference type="Pfam" id="PF07596">
    <property type="entry name" value="SBP_bac_10"/>
    <property type="match status" value="1"/>
</dbReference>
<keyword evidence="1" id="KW-0732">Signal</keyword>
<dbReference type="PANTHER" id="PTHR30093:SF2">
    <property type="entry name" value="TYPE II SECRETION SYSTEM PROTEIN H"/>
    <property type="match status" value="1"/>
</dbReference>
<dbReference type="InterPro" id="IPR011453">
    <property type="entry name" value="DUF1559"/>
</dbReference>
<proteinExistence type="predicted"/>
<feature type="signal peptide" evidence="1">
    <location>
        <begin position="1"/>
        <end position="28"/>
    </location>
</feature>
<dbReference type="Proteomes" id="UP000317421">
    <property type="component" value="Unassembled WGS sequence"/>
</dbReference>
<sequence length="556" mass="59827" precursor="true">MPRLFSSHWLRRLVAVATTLAPVASAQAAEPAAIRYITPQSFAAATVRLADAARTPLARNYPVEVLAAATKDFLGLPLGAIDRVTAMVEPPMGISPQYAVVVESSQPIAFADFRIELTEHTVPGDLLGRPMLESQQDLLPSFCLLDDNTLAVGPRLFLKRLVRGVKSGESRLLAEMRTDNARLNHLHAVFIAEPLKPLIEVGLVAAKQQAEPEAHRFLDGLLLFDRVVGTADLTGERGSSLVAYATSREAADQIELLLADGYGMMRENLLKDDDFGKLRNHPEAAARAWGDYCLRMMDQQALAVGEMREGEDAFVLGRVAPGDSQMLLGSVMVSGIFIALLLPAVQAAREAARRTASTNHMKELVLSLLNYESATGAFPAQAICDPDGKPLLSWRVAVLPYLEEQALYERFHLDEPWDSPNNLPLLDEMPEVFLDPSTPTLAETDGKTHYLAVVGPGAAFTGDAKGTQFQDFTDGTAKSVVLVQVDDANAVEWTKPSDYDVAANAADPVAAIGSLHPGVFLTVFGDGHVESTPLDISAEAFAAGVSIAGGENVDWP</sequence>
<organism evidence="3 4">
    <name type="scientific">Botrimarina colliarenosi</name>
    <dbReference type="NCBI Taxonomy" id="2528001"/>
    <lineage>
        <taxon>Bacteria</taxon>
        <taxon>Pseudomonadati</taxon>
        <taxon>Planctomycetota</taxon>
        <taxon>Planctomycetia</taxon>
        <taxon>Pirellulales</taxon>
        <taxon>Lacipirellulaceae</taxon>
        <taxon>Botrimarina</taxon>
    </lineage>
</organism>
<evidence type="ECO:0000313" key="4">
    <source>
        <dbReference type="Proteomes" id="UP000317421"/>
    </source>
</evidence>
<evidence type="ECO:0000259" key="2">
    <source>
        <dbReference type="Pfam" id="PF07596"/>
    </source>
</evidence>
<dbReference type="SUPFAM" id="SSF54523">
    <property type="entry name" value="Pili subunits"/>
    <property type="match status" value="1"/>
</dbReference>
<comment type="caution">
    <text evidence="3">The sequence shown here is derived from an EMBL/GenBank/DDBJ whole genome shotgun (WGS) entry which is preliminary data.</text>
</comment>
<reference evidence="3 4" key="1">
    <citation type="submission" date="2019-02" db="EMBL/GenBank/DDBJ databases">
        <title>Deep-cultivation of Planctomycetes and their phenomic and genomic characterization uncovers novel biology.</title>
        <authorList>
            <person name="Wiegand S."/>
            <person name="Jogler M."/>
            <person name="Boedeker C."/>
            <person name="Pinto D."/>
            <person name="Vollmers J."/>
            <person name="Rivas-Marin E."/>
            <person name="Kohn T."/>
            <person name="Peeters S.H."/>
            <person name="Heuer A."/>
            <person name="Rast P."/>
            <person name="Oberbeckmann S."/>
            <person name="Bunk B."/>
            <person name="Jeske O."/>
            <person name="Meyerdierks A."/>
            <person name="Storesund J.E."/>
            <person name="Kallscheuer N."/>
            <person name="Luecker S."/>
            <person name="Lage O.M."/>
            <person name="Pohl T."/>
            <person name="Merkel B.J."/>
            <person name="Hornburger P."/>
            <person name="Mueller R.-W."/>
            <person name="Bruemmer F."/>
            <person name="Labrenz M."/>
            <person name="Spormann A.M."/>
            <person name="Op Den Camp H."/>
            <person name="Overmann J."/>
            <person name="Amann R."/>
            <person name="Jetten M.S.M."/>
            <person name="Mascher T."/>
            <person name="Medema M.H."/>
            <person name="Devos D.P."/>
            <person name="Kaster A.-K."/>
            <person name="Ovreas L."/>
            <person name="Rohde M."/>
            <person name="Galperin M.Y."/>
            <person name="Jogler C."/>
        </authorList>
    </citation>
    <scope>NUCLEOTIDE SEQUENCE [LARGE SCALE GENOMIC DNA]</scope>
    <source>
        <strain evidence="3 4">Pla108</strain>
    </source>
</reference>
<dbReference type="AlphaFoldDB" id="A0A5C6AE96"/>